<comment type="similarity">
    <text evidence="1">Belongs to the RGS7BP/RGS9BP family.</text>
</comment>
<sequence>MANPCITVYQYTSFDRLPHVYQLMIIIAIAEGILTDNPHLVLLFYLAQLFLRELIKSHRLVQVIPMDMSGYYENRAGPSNLGNVISQILLCKQITPDFNQEELCSITKDSQEIARILQELQEFMPQQESYLGRYRYQPTRVPMTTNNRPHDRNQRTLASETSARIIIQKHGPPVLRVTAQLPMNADITAAERAIRWIMQPHAVPSGVHLCLQATTTSHPAFGRCTITTKNGRFPFENPPTYSKTGNGHISSTMHHPVLVESSVQTHCSVTSSTGSGNEASFDVAESKRPAETGTIHHRHASGFPFRLTKAAATR</sequence>
<evidence type="ECO:0000313" key="4">
    <source>
        <dbReference type="EnsemblMetazoa" id="ACUA007345-PA"/>
    </source>
</evidence>
<dbReference type="PANTHER" id="PTHR21029">
    <property type="entry name" value="R-SEVEN BINDING PROTEIN (R7BP) HOMOLOG"/>
    <property type="match status" value="1"/>
</dbReference>
<dbReference type="EnsemblMetazoa" id="ACUA007345-RA">
    <property type="protein sequence ID" value="ACUA007345-PA"/>
    <property type="gene ID" value="ACUA007345"/>
</dbReference>
<protein>
    <submittedName>
        <fullName evidence="4">Uncharacterized protein</fullName>
    </submittedName>
</protein>
<dbReference type="VEuPathDB" id="VectorBase:ACUA007345"/>
<dbReference type="GO" id="GO:0009968">
    <property type="term" value="P:negative regulation of signal transduction"/>
    <property type="evidence" value="ECO:0007669"/>
    <property type="project" value="UniProtKB-KW"/>
</dbReference>
<keyword evidence="5" id="KW-1185">Reference proteome</keyword>
<keyword evidence="2" id="KW-0734">Signal transduction inhibitor</keyword>
<evidence type="ECO:0000256" key="1">
    <source>
        <dbReference type="ARBA" id="ARBA00007457"/>
    </source>
</evidence>
<dbReference type="Proteomes" id="UP000075883">
    <property type="component" value="Unassembled WGS sequence"/>
</dbReference>
<evidence type="ECO:0000313" key="5">
    <source>
        <dbReference type="Proteomes" id="UP000075883"/>
    </source>
</evidence>
<feature type="region of interest" description="Disordered" evidence="3">
    <location>
        <begin position="268"/>
        <end position="288"/>
    </location>
</feature>
<accession>A0A182M1S9</accession>
<dbReference type="EMBL" id="AXCM01000777">
    <property type="status" value="NOT_ANNOTATED_CDS"/>
    <property type="molecule type" value="Genomic_DNA"/>
</dbReference>
<dbReference type="AlphaFoldDB" id="A0A182M1S9"/>
<reference evidence="5" key="1">
    <citation type="submission" date="2013-09" db="EMBL/GenBank/DDBJ databases">
        <title>The Genome Sequence of Anopheles culicifacies species A.</title>
        <authorList>
            <consortium name="The Broad Institute Genomics Platform"/>
            <person name="Neafsey D.E."/>
            <person name="Besansky N."/>
            <person name="Howell P."/>
            <person name="Walton C."/>
            <person name="Young S.K."/>
            <person name="Zeng Q."/>
            <person name="Gargeya S."/>
            <person name="Fitzgerald M."/>
            <person name="Haas B."/>
            <person name="Abouelleil A."/>
            <person name="Allen A.W."/>
            <person name="Alvarado L."/>
            <person name="Arachchi H.M."/>
            <person name="Berlin A.M."/>
            <person name="Chapman S.B."/>
            <person name="Gainer-Dewar J."/>
            <person name="Goldberg J."/>
            <person name="Griggs A."/>
            <person name="Gujja S."/>
            <person name="Hansen M."/>
            <person name="Howarth C."/>
            <person name="Imamovic A."/>
            <person name="Ireland A."/>
            <person name="Larimer J."/>
            <person name="McCowan C."/>
            <person name="Murphy C."/>
            <person name="Pearson M."/>
            <person name="Poon T.W."/>
            <person name="Priest M."/>
            <person name="Roberts A."/>
            <person name="Saif S."/>
            <person name="Shea T."/>
            <person name="Sisk P."/>
            <person name="Sykes S."/>
            <person name="Wortman J."/>
            <person name="Nusbaum C."/>
            <person name="Birren B."/>
        </authorList>
    </citation>
    <scope>NUCLEOTIDE SEQUENCE [LARGE SCALE GENOMIC DNA]</scope>
    <source>
        <strain evidence="5">A-37</strain>
    </source>
</reference>
<evidence type="ECO:0000256" key="2">
    <source>
        <dbReference type="ARBA" id="ARBA00022700"/>
    </source>
</evidence>
<dbReference type="STRING" id="139723.A0A182M1S9"/>
<dbReference type="InterPro" id="IPR026512">
    <property type="entry name" value="RGS7BP/RGS9BP"/>
</dbReference>
<organism evidence="4 5">
    <name type="scientific">Anopheles culicifacies</name>
    <dbReference type="NCBI Taxonomy" id="139723"/>
    <lineage>
        <taxon>Eukaryota</taxon>
        <taxon>Metazoa</taxon>
        <taxon>Ecdysozoa</taxon>
        <taxon>Arthropoda</taxon>
        <taxon>Hexapoda</taxon>
        <taxon>Insecta</taxon>
        <taxon>Pterygota</taxon>
        <taxon>Neoptera</taxon>
        <taxon>Endopterygota</taxon>
        <taxon>Diptera</taxon>
        <taxon>Nematocera</taxon>
        <taxon>Culicoidea</taxon>
        <taxon>Culicidae</taxon>
        <taxon>Anophelinae</taxon>
        <taxon>Anopheles</taxon>
        <taxon>culicifacies species complex</taxon>
    </lineage>
</organism>
<name>A0A182M1S9_9DIPT</name>
<evidence type="ECO:0000256" key="3">
    <source>
        <dbReference type="SAM" id="MobiDB-lite"/>
    </source>
</evidence>
<proteinExistence type="inferred from homology"/>
<feature type="compositionally biased region" description="Polar residues" evidence="3">
    <location>
        <begin position="268"/>
        <end position="278"/>
    </location>
</feature>
<reference evidence="4" key="2">
    <citation type="submission" date="2020-05" db="UniProtKB">
        <authorList>
            <consortium name="EnsemblMetazoa"/>
        </authorList>
    </citation>
    <scope>IDENTIFICATION</scope>
    <source>
        <strain evidence="4">A-37</strain>
    </source>
</reference>